<evidence type="ECO:0000313" key="1">
    <source>
        <dbReference type="EMBL" id="RNA34188.1"/>
    </source>
</evidence>
<organism evidence="1 2">
    <name type="scientific">Brachionus plicatilis</name>
    <name type="common">Marine rotifer</name>
    <name type="synonym">Brachionus muelleri</name>
    <dbReference type="NCBI Taxonomy" id="10195"/>
    <lineage>
        <taxon>Eukaryota</taxon>
        <taxon>Metazoa</taxon>
        <taxon>Spiralia</taxon>
        <taxon>Gnathifera</taxon>
        <taxon>Rotifera</taxon>
        <taxon>Eurotatoria</taxon>
        <taxon>Monogononta</taxon>
        <taxon>Pseudotrocha</taxon>
        <taxon>Ploima</taxon>
        <taxon>Brachionidae</taxon>
        <taxon>Brachionus</taxon>
    </lineage>
</organism>
<protein>
    <recommendedName>
        <fullName evidence="3">RNA-directed DNA polymerase from mobile element jockey-like</fullName>
    </recommendedName>
</protein>
<accession>A0A3M7SF37</accession>
<dbReference type="OrthoDB" id="10451229at2759"/>
<evidence type="ECO:0008006" key="3">
    <source>
        <dbReference type="Google" id="ProtNLM"/>
    </source>
</evidence>
<comment type="caution">
    <text evidence="1">The sequence shown here is derived from an EMBL/GenBank/DDBJ whole genome shotgun (WGS) entry which is preliminary data.</text>
</comment>
<keyword evidence="2" id="KW-1185">Reference proteome</keyword>
<dbReference type="AlphaFoldDB" id="A0A3M7SF37"/>
<sequence>MVVNDWNRLPKNAVEANLLNSFKARLDKWFMVQNLVQNKNTIIIQSTRGLTNELGGKKPIR</sequence>
<name>A0A3M7SF37_BRAPC</name>
<proteinExistence type="predicted"/>
<dbReference type="Proteomes" id="UP000276133">
    <property type="component" value="Unassembled WGS sequence"/>
</dbReference>
<gene>
    <name evidence="1" type="ORF">BpHYR1_002628</name>
</gene>
<evidence type="ECO:0000313" key="2">
    <source>
        <dbReference type="Proteomes" id="UP000276133"/>
    </source>
</evidence>
<reference evidence="1 2" key="1">
    <citation type="journal article" date="2018" name="Sci. Rep.">
        <title>Genomic signatures of local adaptation to the degree of environmental predictability in rotifers.</title>
        <authorList>
            <person name="Franch-Gras L."/>
            <person name="Hahn C."/>
            <person name="Garcia-Roger E.M."/>
            <person name="Carmona M.J."/>
            <person name="Serra M."/>
            <person name="Gomez A."/>
        </authorList>
    </citation>
    <scope>NUCLEOTIDE SEQUENCE [LARGE SCALE GENOMIC DNA]</scope>
    <source>
        <strain evidence="1">HYR1</strain>
    </source>
</reference>
<dbReference type="EMBL" id="REGN01001517">
    <property type="protein sequence ID" value="RNA34188.1"/>
    <property type="molecule type" value="Genomic_DNA"/>
</dbReference>